<feature type="domain" description="CDR ABC transporter" evidence="8">
    <location>
        <begin position="106"/>
        <end position="156"/>
    </location>
</feature>
<feature type="domain" description="ABC-2 type transporter transmembrane" evidence="7">
    <location>
        <begin position="5"/>
        <end position="93"/>
    </location>
</feature>
<gene>
    <name evidence="9" type="ORF">BS50DRAFT_653107</name>
</gene>
<dbReference type="GO" id="GO:0140359">
    <property type="term" value="F:ABC-type transporter activity"/>
    <property type="evidence" value="ECO:0007669"/>
    <property type="project" value="InterPro"/>
</dbReference>
<organism evidence="9 10">
    <name type="scientific">Corynespora cassiicola Philippines</name>
    <dbReference type="NCBI Taxonomy" id="1448308"/>
    <lineage>
        <taxon>Eukaryota</taxon>
        <taxon>Fungi</taxon>
        <taxon>Dikarya</taxon>
        <taxon>Ascomycota</taxon>
        <taxon>Pezizomycotina</taxon>
        <taxon>Dothideomycetes</taxon>
        <taxon>Pleosporomycetidae</taxon>
        <taxon>Pleosporales</taxon>
        <taxon>Corynesporascaceae</taxon>
        <taxon>Corynespora</taxon>
    </lineage>
</organism>
<evidence type="ECO:0000256" key="4">
    <source>
        <dbReference type="ARBA" id="ARBA00022989"/>
    </source>
</evidence>
<evidence type="ECO:0000256" key="1">
    <source>
        <dbReference type="ARBA" id="ARBA00004141"/>
    </source>
</evidence>
<evidence type="ECO:0000256" key="3">
    <source>
        <dbReference type="ARBA" id="ARBA00022692"/>
    </source>
</evidence>
<comment type="subcellular location">
    <subcellularLocation>
        <location evidence="1">Membrane</location>
        <topology evidence="1">Multi-pass membrane protein</topology>
    </subcellularLocation>
</comment>
<evidence type="ECO:0000313" key="10">
    <source>
        <dbReference type="Proteomes" id="UP000240883"/>
    </source>
</evidence>
<name>A0A2T2P5L5_CORCC</name>
<dbReference type="Proteomes" id="UP000240883">
    <property type="component" value="Unassembled WGS sequence"/>
</dbReference>
<accession>A0A2T2P5L5</accession>
<keyword evidence="5 6" id="KW-0472">Membrane</keyword>
<dbReference type="GO" id="GO:0005524">
    <property type="term" value="F:ATP binding"/>
    <property type="evidence" value="ECO:0007669"/>
    <property type="project" value="InterPro"/>
</dbReference>
<dbReference type="Pfam" id="PF06422">
    <property type="entry name" value="PDR_CDR"/>
    <property type="match status" value="1"/>
</dbReference>
<evidence type="ECO:0000259" key="7">
    <source>
        <dbReference type="Pfam" id="PF01061"/>
    </source>
</evidence>
<reference evidence="9 10" key="1">
    <citation type="journal article" date="2018" name="Front. Microbiol.">
        <title>Genome-Wide Analysis of Corynespora cassiicola Leaf Fall Disease Putative Effectors.</title>
        <authorList>
            <person name="Lopez D."/>
            <person name="Ribeiro S."/>
            <person name="Label P."/>
            <person name="Fumanal B."/>
            <person name="Venisse J.S."/>
            <person name="Kohler A."/>
            <person name="de Oliveira R.R."/>
            <person name="Labutti K."/>
            <person name="Lipzen A."/>
            <person name="Lail K."/>
            <person name="Bauer D."/>
            <person name="Ohm R.A."/>
            <person name="Barry K.W."/>
            <person name="Spatafora J."/>
            <person name="Grigoriev I.V."/>
            <person name="Martin F.M."/>
            <person name="Pujade-Renaud V."/>
        </authorList>
    </citation>
    <scope>NUCLEOTIDE SEQUENCE [LARGE SCALE GENOMIC DNA]</scope>
    <source>
        <strain evidence="9 10">Philippines</strain>
    </source>
</reference>
<evidence type="ECO:0000259" key="8">
    <source>
        <dbReference type="Pfam" id="PF06422"/>
    </source>
</evidence>
<sequence>MAVWHQRPICEKHARYTYYHLSAECISAMLCDMPSKFATTVLFNLALYFMTNLRREPAAFFTYLLFCFTVLMAMSMFWRAIGSMSRTLQQSMVPFHGRKFSCTSYIPSGPGYEGVPPSGKVCAVLGLGSPLGQLFVDGTTYLKAVYGLSETHLLRSVNGL</sequence>
<dbReference type="OrthoDB" id="245989at2759"/>
<evidence type="ECO:0000256" key="6">
    <source>
        <dbReference type="SAM" id="Phobius"/>
    </source>
</evidence>
<evidence type="ECO:0000313" key="9">
    <source>
        <dbReference type="EMBL" id="PSN72883.1"/>
    </source>
</evidence>
<dbReference type="GO" id="GO:0016020">
    <property type="term" value="C:membrane"/>
    <property type="evidence" value="ECO:0007669"/>
    <property type="project" value="UniProtKB-SubCell"/>
</dbReference>
<dbReference type="STRING" id="1448308.A0A2T2P5L5"/>
<feature type="transmembrane region" description="Helical" evidence="6">
    <location>
        <begin position="58"/>
        <end position="78"/>
    </location>
</feature>
<evidence type="ECO:0000256" key="5">
    <source>
        <dbReference type="ARBA" id="ARBA00023136"/>
    </source>
</evidence>
<dbReference type="InterPro" id="IPR013525">
    <property type="entry name" value="ABC2_TM"/>
</dbReference>
<keyword evidence="3 6" id="KW-0812">Transmembrane</keyword>
<dbReference type="Pfam" id="PF01061">
    <property type="entry name" value="ABC2_membrane"/>
    <property type="match status" value="1"/>
</dbReference>
<dbReference type="EMBL" id="KZ678129">
    <property type="protein sequence ID" value="PSN72883.1"/>
    <property type="molecule type" value="Genomic_DNA"/>
</dbReference>
<evidence type="ECO:0008006" key="11">
    <source>
        <dbReference type="Google" id="ProtNLM"/>
    </source>
</evidence>
<protein>
    <recommendedName>
        <fullName evidence="11">ABC-2 type transporter domain-containing protein</fullName>
    </recommendedName>
</protein>
<proteinExistence type="predicted"/>
<evidence type="ECO:0000256" key="2">
    <source>
        <dbReference type="ARBA" id="ARBA00022448"/>
    </source>
</evidence>
<keyword evidence="10" id="KW-1185">Reference proteome</keyword>
<keyword evidence="2" id="KW-0813">Transport</keyword>
<dbReference type="InterPro" id="IPR010929">
    <property type="entry name" value="PDR_CDR_ABC"/>
</dbReference>
<dbReference type="PANTHER" id="PTHR19241">
    <property type="entry name" value="ATP-BINDING CASSETTE TRANSPORTER"/>
    <property type="match status" value="1"/>
</dbReference>
<keyword evidence="4 6" id="KW-1133">Transmembrane helix</keyword>
<dbReference type="AlphaFoldDB" id="A0A2T2P5L5"/>